<evidence type="ECO:0000256" key="2">
    <source>
        <dbReference type="ARBA" id="ARBA00022857"/>
    </source>
</evidence>
<dbReference type="OrthoDB" id="47007at2759"/>
<dbReference type="Proteomes" id="UP000053029">
    <property type="component" value="Unassembled WGS sequence"/>
</dbReference>
<dbReference type="VEuPathDB" id="FungiDB:Z517_01630"/>
<evidence type="ECO:0000313" key="5">
    <source>
        <dbReference type="EMBL" id="KIW86235.1"/>
    </source>
</evidence>
<dbReference type="GeneID" id="25301120"/>
<dbReference type="STRING" id="1442368.A0A0D2H5T7"/>
<dbReference type="PROSITE" id="PS00061">
    <property type="entry name" value="ADH_SHORT"/>
    <property type="match status" value="1"/>
</dbReference>
<dbReference type="CDD" id="cd05233">
    <property type="entry name" value="SDR_c"/>
    <property type="match status" value="1"/>
</dbReference>
<dbReference type="AlphaFoldDB" id="A0A0D2H5T7"/>
<evidence type="ECO:0000256" key="4">
    <source>
        <dbReference type="SAM" id="MobiDB-lite"/>
    </source>
</evidence>
<dbReference type="Gene3D" id="3.40.50.720">
    <property type="entry name" value="NAD(P)-binding Rossmann-like Domain"/>
    <property type="match status" value="1"/>
</dbReference>
<keyword evidence="2" id="KW-0521">NADP</keyword>
<organism evidence="5 6">
    <name type="scientific">Fonsecaea pedrosoi CBS 271.37</name>
    <dbReference type="NCBI Taxonomy" id="1442368"/>
    <lineage>
        <taxon>Eukaryota</taxon>
        <taxon>Fungi</taxon>
        <taxon>Dikarya</taxon>
        <taxon>Ascomycota</taxon>
        <taxon>Pezizomycotina</taxon>
        <taxon>Eurotiomycetes</taxon>
        <taxon>Chaetothyriomycetidae</taxon>
        <taxon>Chaetothyriales</taxon>
        <taxon>Herpotrichiellaceae</taxon>
        <taxon>Fonsecaea</taxon>
    </lineage>
</organism>
<evidence type="ECO:0000256" key="3">
    <source>
        <dbReference type="ARBA" id="ARBA00023002"/>
    </source>
</evidence>
<name>A0A0D2H5T7_9EURO</name>
<evidence type="ECO:0000313" key="6">
    <source>
        <dbReference type="Proteomes" id="UP000053029"/>
    </source>
</evidence>
<accession>A0A0D2H5T7</accession>
<dbReference type="Pfam" id="PF13561">
    <property type="entry name" value="adh_short_C2"/>
    <property type="match status" value="1"/>
</dbReference>
<keyword evidence="3" id="KW-0560">Oxidoreductase</keyword>
<evidence type="ECO:0008006" key="7">
    <source>
        <dbReference type="Google" id="ProtNLM"/>
    </source>
</evidence>
<dbReference type="PRINTS" id="PR00081">
    <property type="entry name" value="GDHRDH"/>
</dbReference>
<dbReference type="InterPro" id="IPR036291">
    <property type="entry name" value="NAD(P)-bd_dom_sf"/>
</dbReference>
<proteinExistence type="inferred from homology"/>
<dbReference type="EMBL" id="KN846969">
    <property type="protein sequence ID" value="KIW86235.1"/>
    <property type="molecule type" value="Genomic_DNA"/>
</dbReference>
<dbReference type="GO" id="GO:0016614">
    <property type="term" value="F:oxidoreductase activity, acting on CH-OH group of donors"/>
    <property type="evidence" value="ECO:0007669"/>
    <property type="project" value="UniProtKB-ARBA"/>
</dbReference>
<sequence>MADAHHTKVTNSASDPSSLHGKTALVTGGSRGIGAGIALQFVRKGVAAIAITYATNLKAAEETLSKCRSISPNLKTAAIQADVLDPCVGPKLIPKVLEGLGTDRIDIVVNNAALVNDLSLMQPFADITADVFGKTMQGNVFGAMSIINSALPHFSPKGGRVINISSIASKMANSDPLLTYGASKAALDSITRSLASFLSVKTGATFNSVSVGPTSTDPVKAVAQEFGEAFVEDATRLFTVERRLAEPDDIAFVVGFLASDEARWINGSHIAANGGNKELLALQG</sequence>
<dbReference type="SUPFAM" id="SSF51735">
    <property type="entry name" value="NAD(P)-binding Rossmann-fold domains"/>
    <property type="match status" value="1"/>
</dbReference>
<dbReference type="HOGENOM" id="CLU_010194_1_3_1"/>
<reference evidence="5 6" key="1">
    <citation type="submission" date="2015-01" db="EMBL/GenBank/DDBJ databases">
        <title>The Genome Sequence of Fonsecaea pedrosoi CBS 271.37.</title>
        <authorList>
            <consortium name="The Broad Institute Genomics Platform"/>
            <person name="Cuomo C."/>
            <person name="de Hoog S."/>
            <person name="Gorbushina A."/>
            <person name="Stielow B."/>
            <person name="Teixiera M."/>
            <person name="Abouelleil A."/>
            <person name="Chapman S.B."/>
            <person name="Priest M."/>
            <person name="Young S.K."/>
            <person name="Wortman J."/>
            <person name="Nusbaum C."/>
            <person name="Birren B."/>
        </authorList>
    </citation>
    <scope>NUCLEOTIDE SEQUENCE [LARGE SCALE GENOMIC DNA]</scope>
    <source>
        <strain evidence="5 6">CBS 271.37</strain>
    </source>
</reference>
<gene>
    <name evidence="5" type="ORF">Z517_01630</name>
</gene>
<evidence type="ECO:0000256" key="1">
    <source>
        <dbReference type="ARBA" id="ARBA00006484"/>
    </source>
</evidence>
<dbReference type="RefSeq" id="XP_013290043.1">
    <property type="nucleotide sequence ID" value="XM_013434589.1"/>
</dbReference>
<protein>
    <recommendedName>
        <fullName evidence="7">3-oxoacyl-[acyl-carrier protein] reductase</fullName>
    </recommendedName>
</protein>
<keyword evidence="6" id="KW-1185">Reference proteome</keyword>
<dbReference type="PANTHER" id="PTHR48107">
    <property type="entry name" value="NADPH-DEPENDENT ALDEHYDE REDUCTASE-LIKE PROTEIN, CHLOROPLASTIC-RELATED"/>
    <property type="match status" value="1"/>
</dbReference>
<comment type="similarity">
    <text evidence="1">Belongs to the short-chain dehydrogenases/reductases (SDR) family.</text>
</comment>
<dbReference type="InterPro" id="IPR002347">
    <property type="entry name" value="SDR_fam"/>
</dbReference>
<feature type="region of interest" description="Disordered" evidence="4">
    <location>
        <begin position="1"/>
        <end position="20"/>
    </location>
</feature>
<dbReference type="PRINTS" id="PR00080">
    <property type="entry name" value="SDRFAMILY"/>
</dbReference>
<dbReference type="InterPro" id="IPR020904">
    <property type="entry name" value="Sc_DH/Rdtase_CS"/>
</dbReference>